<dbReference type="RefSeq" id="XP_067823457.1">
    <property type="nucleotide sequence ID" value="XM_067966762.1"/>
</dbReference>
<protein>
    <submittedName>
        <fullName evidence="1">Uncharacterized protein</fullName>
    </submittedName>
</protein>
<gene>
    <name evidence="1" type="ORF">CCR75_008712</name>
</gene>
<dbReference type="KEGG" id="blac:94352433"/>
<name>A0A976NZL5_BRELC</name>
<comment type="caution">
    <text evidence="1">The sequence shown here is derived from an EMBL/GenBank/DDBJ whole genome shotgun (WGS) entry which is preliminary data.</text>
</comment>
<reference evidence="1 2" key="1">
    <citation type="journal article" date="2021" name="Genome Biol.">
        <title>AFLAP: assembly-free linkage analysis pipeline using k-mers from genome sequencing data.</title>
        <authorList>
            <person name="Fletcher K."/>
            <person name="Zhang L."/>
            <person name="Gil J."/>
            <person name="Han R."/>
            <person name="Cavanaugh K."/>
            <person name="Michelmore R."/>
        </authorList>
    </citation>
    <scope>NUCLEOTIDE SEQUENCE [LARGE SCALE GENOMIC DNA]</scope>
    <source>
        <strain evidence="1 2">SF5</strain>
    </source>
</reference>
<dbReference type="Proteomes" id="UP000294530">
    <property type="component" value="Unassembled WGS sequence"/>
</dbReference>
<accession>A0A976NZL5</accession>
<dbReference type="GeneID" id="94352433"/>
<evidence type="ECO:0000313" key="1">
    <source>
        <dbReference type="EMBL" id="TDH73959.1"/>
    </source>
</evidence>
<dbReference type="OrthoDB" id="446422at2759"/>
<dbReference type="EMBL" id="SHOA02000009">
    <property type="protein sequence ID" value="TDH73959.1"/>
    <property type="molecule type" value="Genomic_DNA"/>
</dbReference>
<sequence>MTHTQMVLRVRAREGVPELVIAKKPVRCIVWHWNHRCIRVPFMRAANVIDLGPIQHGLMLHQLRYVKSMMYDFPWAKAHLRSLLSRYTIKEVTKEELYPQLNALGQQVQREVALRTKQQRLLTARKQHLTIALTLATSVVNDTVLTKVGRRGRMHASRLLFNPKKPLELRWRHKHGERSFESLAVDQIKVIEGIDNANLSGRLGAVGRGSKKTAVAVDPQSFVTLQTPARSLDLQVASALHREWLAKGMRDIVAFAQQYKASRATLRDSSNFSDSV</sequence>
<proteinExistence type="predicted"/>
<dbReference type="AlphaFoldDB" id="A0A976NZL5"/>
<organism evidence="1 2">
    <name type="scientific">Bremia lactucae</name>
    <name type="common">Lettuce downy mildew</name>
    <dbReference type="NCBI Taxonomy" id="4779"/>
    <lineage>
        <taxon>Eukaryota</taxon>
        <taxon>Sar</taxon>
        <taxon>Stramenopiles</taxon>
        <taxon>Oomycota</taxon>
        <taxon>Peronosporomycetes</taxon>
        <taxon>Peronosporales</taxon>
        <taxon>Peronosporaceae</taxon>
        <taxon>Bremia</taxon>
    </lineage>
</organism>
<evidence type="ECO:0000313" key="2">
    <source>
        <dbReference type="Proteomes" id="UP000294530"/>
    </source>
</evidence>
<keyword evidence="2" id="KW-1185">Reference proteome</keyword>